<dbReference type="Gene3D" id="1.20.1070.10">
    <property type="entry name" value="Rhodopsin 7-helix transmembrane proteins"/>
    <property type="match status" value="1"/>
</dbReference>
<dbReference type="SUPFAM" id="SSF81321">
    <property type="entry name" value="Family A G protein-coupled receptor-like"/>
    <property type="match status" value="1"/>
</dbReference>
<feature type="transmembrane region" description="Helical" evidence="1">
    <location>
        <begin position="132"/>
        <end position="156"/>
    </location>
</feature>
<dbReference type="WBParaSite" id="ACRNAN_scaffold6496.g29462.t1">
    <property type="protein sequence ID" value="ACRNAN_scaffold6496.g29462.t1"/>
    <property type="gene ID" value="ACRNAN_scaffold6496.g29462"/>
</dbReference>
<reference evidence="3" key="1">
    <citation type="submission" date="2022-11" db="UniProtKB">
        <authorList>
            <consortium name="WormBaseParasite"/>
        </authorList>
    </citation>
    <scope>IDENTIFICATION</scope>
</reference>
<dbReference type="Proteomes" id="UP000887540">
    <property type="component" value="Unplaced"/>
</dbReference>
<keyword evidence="2" id="KW-1185">Reference proteome</keyword>
<dbReference type="InterPro" id="IPR019425">
    <property type="entry name" value="7TM_GPCR_serpentine_rcpt_Srt"/>
</dbReference>
<accession>A0A914E8M8</accession>
<keyword evidence="1" id="KW-1133">Transmembrane helix</keyword>
<keyword evidence="1" id="KW-0812">Transmembrane</keyword>
<evidence type="ECO:0000313" key="3">
    <source>
        <dbReference type="WBParaSite" id="ACRNAN_scaffold6496.g29462.t1"/>
    </source>
</evidence>
<keyword evidence="1" id="KW-0472">Membrane</keyword>
<feature type="transmembrane region" description="Helical" evidence="1">
    <location>
        <begin position="207"/>
        <end position="227"/>
    </location>
</feature>
<evidence type="ECO:0000256" key="1">
    <source>
        <dbReference type="SAM" id="Phobius"/>
    </source>
</evidence>
<feature type="transmembrane region" description="Helical" evidence="1">
    <location>
        <begin position="34"/>
        <end position="59"/>
    </location>
</feature>
<organism evidence="2 3">
    <name type="scientific">Acrobeloides nanus</name>
    <dbReference type="NCBI Taxonomy" id="290746"/>
    <lineage>
        <taxon>Eukaryota</taxon>
        <taxon>Metazoa</taxon>
        <taxon>Ecdysozoa</taxon>
        <taxon>Nematoda</taxon>
        <taxon>Chromadorea</taxon>
        <taxon>Rhabditida</taxon>
        <taxon>Tylenchina</taxon>
        <taxon>Cephalobomorpha</taxon>
        <taxon>Cephaloboidea</taxon>
        <taxon>Cephalobidae</taxon>
        <taxon>Acrobeloides</taxon>
    </lineage>
</organism>
<protein>
    <submittedName>
        <fullName evidence="3">Uncharacterized protein</fullName>
    </submittedName>
</protein>
<sequence length="293" mass="34043">MFFLGILDMISIAVDAILCGLQMIQGEHFCARPLYYYCVGAIAMGLYHAVTAICCVLALDRFLSMLFPKIGNMLFHGYRTYFWNFLSLLYMFLFFVWQTPVVYLPHGQKMSFDPYKYTEFEGNPNFYDHPMIFINSFLVVFIMGPLYVILCIVLYLKKSSLLSASKIQKIMFLQSFAICFEMFFVAIVYVANSWVELPEFLTKYEHMVLIFVHGDTPIVYLMLNGTLRRQVYENVKEYLVKGAKKVRRQVVGSNSYYTNQRVHPNLSMISGMNSDTQRRSLAYSRPNSQLSCL</sequence>
<name>A0A914E8M8_9BILA</name>
<dbReference type="AlphaFoldDB" id="A0A914E8M8"/>
<feature type="transmembrane region" description="Helical" evidence="1">
    <location>
        <begin position="176"/>
        <end position="195"/>
    </location>
</feature>
<dbReference type="PANTHER" id="PTHR23021">
    <property type="entry name" value="SERPENTINE RECEPTOR, CLASS T"/>
    <property type="match status" value="1"/>
</dbReference>
<dbReference type="Pfam" id="PF10321">
    <property type="entry name" value="7TM_GPCR_Srt"/>
    <property type="match status" value="1"/>
</dbReference>
<proteinExistence type="predicted"/>
<dbReference type="PANTHER" id="PTHR23021:SF11">
    <property type="entry name" value="SERPENTINE RECEPTOR, CLASS T"/>
    <property type="match status" value="1"/>
</dbReference>
<evidence type="ECO:0000313" key="2">
    <source>
        <dbReference type="Proteomes" id="UP000887540"/>
    </source>
</evidence>
<feature type="transmembrane region" description="Helical" evidence="1">
    <location>
        <begin position="80"/>
        <end position="97"/>
    </location>
</feature>